<evidence type="ECO:0000313" key="2">
    <source>
        <dbReference type="Proteomes" id="UP001501729"/>
    </source>
</evidence>
<sequence length="40" mass="4611">MTQEPTCEMVVSETGWIEIRNPDETDDEWLLSDTAVEVLQ</sequence>
<evidence type="ECO:0000313" key="1">
    <source>
        <dbReference type="EMBL" id="GAA5049029.1"/>
    </source>
</evidence>
<dbReference type="EMBL" id="BAABKX010000003">
    <property type="protein sequence ID" value="GAA5049029.1"/>
    <property type="molecule type" value="Genomic_DNA"/>
</dbReference>
<reference evidence="1 2" key="1">
    <citation type="journal article" date="2019" name="Int. J. Syst. Evol. Microbiol.">
        <title>The Global Catalogue of Microorganisms (GCM) 10K type strain sequencing project: providing services to taxonomists for standard genome sequencing and annotation.</title>
        <authorList>
            <consortium name="The Broad Institute Genomics Platform"/>
            <consortium name="The Broad Institute Genome Sequencing Center for Infectious Disease"/>
            <person name="Wu L."/>
            <person name="Ma J."/>
        </authorList>
    </citation>
    <scope>NUCLEOTIDE SEQUENCE [LARGE SCALE GENOMIC DNA]</scope>
    <source>
        <strain evidence="1 2">JCM 17504</strain>
    </source>
</reference>
<dbReference type="AlphaFoldDB" id="A0AAV3UG27"/>
<accession>A0AAV3UG27</accession>
<protein>
    <submittedName>
        <fullName evidence="1">Uncharacterized protein</fullName>
    </submittedName>
</protein>
<gene>
    <name evidence="1" type="ORF">GCM10025751_21400</name>
</gene>
<comment type="caution">
    <text evidence="1">The sequence shown here is derived from an EMBL/GenBank/DDBJ whole genome shotgun (WGS) entry which is preliminary data.</text>
</comment>
<keyword evidence="2" id="KW-1185">Reference proteome</keyword>
<dbReference type="GeneID" id="76380131"/>
<dbReference type="RefSeq" id="WP_265338363.1">
    <property type="nucleotide sequence ID" value="NZ_BAABKX010000003.1"/>
</dbReference>
<name>A0AAV3UG27_9EURY</name>
<organism evidence="1 2">
    <name type="scientific">Haladaptatus pallidirubidus</name>
    <dbReference type="NCBI Taxonomy" id="1008152"/>
    <lineage>
        <taxon>Archaea</taxon>
        <taxon>Methanobacteriati</taxon>
        <taxon>Methanobacteriota</taxon>
        <taxon>Stenosarchaea group</taxon>
        <taxon>Halobacteria</taxon>
        <taxon>Halobacteriales</taxon>
        <taxon>Haladaptataceae</taxon>
        <taxon>Haladaptatus</taxon>
    </lineage>
</organism>
<dbReference type="Proteomes" id="UP001501729">
    <property type="component" value="Unassembled WGS sequence"/>
</dbReference>
<proteinExistence type="predicted"/>